<dbReference type="Proteomes" id="UP000278609">
    <property type="component" value="Unassembled WGS sequence"/>
</dbReference>
<dbReference type="Pfam" id="PF13568">
    <property type="entry name" value="OMP_b-brl_2"/>
    <property type="match status" value="1"/>
</dbReference>
<evidence type="ECO:0000259" key="1">
    <source>
        <dbReference type="Pfam" id="PF13568"/>
    </source>
</evidence>
<protein>
    <submittedName>
        <fullName evidence="2">PorT family protein</fullName>
    </submittedName>
</protein>
<accession>A0A3P1XNP1</accession>
<dbReference type="OrthoDB" id="1467485at2"/>
<name>A0A3P1XNP1_TANFO</name>
<feature type="domain" description="Outer membrane protein beta-barrel" evidence="1">
    <location>
        <begin position="21"/>
        <end position="204"/>
    </location>
</feature>
<reference evidence="2 3" key="1">
    <citation type="submission" date="2018-11" db="EMBL/GenBank/DDBJ databases">
        <title>Genomes From Bacteria Associated with the Canine Oral Cavity: a Test Case for Automated Genome-Based Taxonomic Assignment.</title>
        <authorList>
            <person name="Coil D.A."/>
            <person name="Jospin G."/>
            <person name="Darling A.E."/>
            <person name="Wallis C."/>
            <person name="Davis I.J."/>
            <person name="Harris S."/>
            <person name="Eisen J.A."/>
            <person name="Holcombe L.J."/>
            <person name="O'Flynn C."/>
        </authorList>
    </citation>
    <scope>NUCLEOTIDE SEQUENCE [LARGE SCALE GENOMIC DNA]</scope>
    <source>
        <strain evidence="2 3">OH2617_COT-023</strain>
    </source>
</reference>
<dbReference type="InterPro" id="IPR025665">
    <property type="entry name" value="Beta-barrel_OMP_2"/>
</dbReference>
<organism evidence="2 3">
    <name type="scientific">Tannerella forsythia</name>
    <name type="common">Bacteroides forsythus</name>
    <dbReference type="NCBI Taxonomy" id="28112"/>
    <lineage>
        <taxon>Bacteria</taxon>
        <taxon>Pseudomonadati</taxon>
        <taxon>Bacteroidota</taxon>
        <taxon>Bacteroidia</taxon>
        <taxon>Bacteroidales</taxon>
        <taxon>Tannerellaceae</taxon>
        <taxon>Tannerella</taxon>
    </lineage>
</organism>
<dbReference type="PROSITE" id="PS51257">
    <property type="entry name" value="PROKAR_LIPOPROTEIN"/>
    <property type="match status" value="1"/>
</dbReference>
<proteinExistence type="predicted"/>
<evidence type="ECO:0000313" key="2">
    <source>
        <dbReference type="EMBL" id="RRD60414.1"/>
    </source>
</evidence>
<gene>
    <name evidence="2" type="ORF">EII40_07420</name>
</gene>
<evidence type="ECO:0000313" key="3">
    <source>
        <dbReference type="Proteomes" id="UP000278609"/>
    </source>
</evidence>
<dbReference type="AlphaFoldDB" id="A0A3P1XNP1"/>
<dbReference type="EMBL" id="RQYS01000028">
    <property type="protein sequence ID" value="RRD60414.1"/>
    <property type="molecule type" value="Genomic_DNA"/>
</dbReference>
<sequence>MRRTILIILWVCFWAASCLYAQRQRPKNQPYADMKRYHFGFHVGMHTQDLILTHSGVTTSDGKTWFAEIPSYSPGFSVGVIGNLYINQYLNLRFTPTVHFGDKKFTFIDARASDSQATFTTSIRSNYLALPLDLKYTAMRLNNYRPYFLGGVFTSFDMGRKKETPVLLKPLDYGVEVGFGCDIYLPYFKLCPELKFCFGLADVLQKDRRDLISEPDRVYTEALSKATSRLIVLTFNFE</sequence>
<comment type="caution">
    <text evidence="2">The sequence shown here is derived from an EMBL/GenBank/DDBJ whole genome shotgun (WGS) entry which is preliminary data.</text>
</comment>